<keyword evidence="2" id="KW-1185">Reference proteome</keyword>
<organism evidence="1 2">
    <name type="scientific">Microbacterium gilvum</name>
    <dbReference type="NCBI Taxonomy" id="1336204"/>
    <lineage>
        <taxon>Bacteria</taxon>
        <taxon>Bacillati</taxon>
        <taxon>Actinomycetota</taxon>
        <taxon>Actinomycetes</taxon>
        <taxon>Micrococcales</taxon>
        <taxon>Microbacteriaceae</taxon>
        <taxon>Microbacterium</taxon>
    </lineage>
</organism>
<proteinExistence type="predicted"/>
<sequence>MFADEDAQAAIGAAQAGAATAAQELRTAAAALGAVADGAAWVSEAAALFRETARERALALYALADRIEGEGSALDTTPLALLHPIG</sequence>
<dbReference type="RefSeq" id="WP_345437514.1">
    <property type="nucleotide sequence ID" value="NZ_BAABKO010000002.1"/>
</dbReference>
<gene>
    <name evidence="1" type="ORF">GCM10023351_14290</name>
</gene>
<comment type="caution">
    <text evidence="1">The sequence shown here is derived from an EMBL/GenBank/DDBJ whole genome shotgun (WGS) entry which is preliminary data.</text>
</comment>
<accession>A0ABP9A0I7</accession>
<name>A0ABP9A0I7_9MICO</name>
<evidence type="ECO:0000313" key="1">
    <source>
        <dbReference type="EMBL" id="GAA4771432.1"/>
    </source>
</evidence>
<dbReference type="Proteomes" id="UP001501645">
    <property type="component" value="Unassembled WGS sequence"/>
</dbReference>
<protein>
    <submittedName>
        <fullName evidence="1">Uncharacterized protein</fullName>
    </submittedName>
</protein>
<dbReference type="EMBL" id="BAABKO010000002">
    <property type="protein sequence ID" value="GAA4771432.1"/>
    <property type="molecule type" value="Genomic_DNA"/>
</dbReference>
<reference evidence="2" key="1">
    <citation type="journal article" date="2019" name="Int. J. Syst. Evol. Microbiol.">
        <title>The Global Catalogue of Microorganisms (GCM) 10K type strain sequencing project: providing services to taxonomists for standard genome sequencing and annotation.</title>
        <authorList>
            <consortium name="The Broad Institute Genomics Platform"/>
            <consortium name="The Broad Institute Genome Sequencing Center for Infectious Disease"/>
            <person name="Wu L."/>
            <person name="Ma J."/>
        </authorList>
    </citation>
    <scope>NUCLEOTIDE SEQUENCE [LARGE SCALE GENOMIC DNA]</scope>
    <source>
        <strain evidence="2">JCM 18537</strain>
    </source>
</reference>
<evidence type="ECO:0000313" key="2">
    <source>
        <dbReference type="Proteomes" id="UP001501645"/>
    </source>
</evidence>